<dbReference type="SUPFAM" id="SSF103473">
    <property type="entry name" value="MFS general substrate transporter"/>
    <property type="match status" value="1"/>
</dbReference>
<keyword evidence="3 6" id="KW-0812">Transmembrane</keyword>
<evidence type="ECO:0000313" key="8">
    <source>
        <dbReference type="EMBL" id="MCZ8535896.1"/>
    </source>
</evidence>
<feature type="transmembrane region" description="Helical" evidence="6">
    <location>
        <begin position="165"/>
        <end position="184"/>
    </location>
</feature>
<protein>
    <submittedName>
        <fullName evidence="8">MFS transporter</fullName>
    </submittedName>
</protein>
<dbReference type="RefSeq" id="WP_269924998.1">
    <property type="nucleotide sequence ID" value="NZ_JAMKBJ010000001.1"/>
</dbReference>
<feature type="transmembrane region" description="Helical" evidence="6">
    <location>
        <begin position="338"/>
        <end position="363"/>
    </location>
</feature>
<dbReference type="EMBL" id="JAMKBJ010000001">
    <property type="protein sequence ID" value="MCZ8535896.1"/>
    <property type="molecule type" value="Genomic_DNA"/>
</dbReference>
<dbReference type="Pfam" id="PF07690">
    <property type="entry name" value="MFS_1"/>
    <property type="match status" value="1"/>
</dbReference>
<dbReference type="InterPro" id="IPR020846">
    <property type="entry name" value="MFS_dom"/>
</dbReference>
<dbReference type="Gene3D" id="1.20.1250.20">
    <property type="entry name" value="MFS general substrate transporter like domains"/>
    <property type="match status" value="1"/>
</dbReference>
<dbReference type="PROSITE" id="PS50850">
    <property type="entry name" value="MFS"/>
    <property type="match status" value="1"/>
</dbReference>
<evidence type="ECO:0000259" key="7">
    <source>
        <dbReference type="PROSITE" id="PS50850"/>
    </source>
</evidence>
<feature type="transmembrane region" description="Helical" evidence="6">
    <location>
        <begin position="100"/>
        <end position="122"/>
    </location>
</feature>
<feature type="transmembrane region" description="Helical" evidence="6">
    <location>
        <begin position="214"/>
        <end position="236"/>
    </location>
</feature>
<reference evidence="8" key="1">
    <citation type="submission" date="2022-05" db="EMBL/GenBank/DDBJ databases">
        <authorList>
            <person name="Colautti A."/>
            <person name="Iacumin L."/>
        </authorList>
    </citation>
    <scope>NUCLEOTIDE SEQUENCE</scope>
    <source>
        <strain evidence="8">SK 55</strain>
    </source>
</reference>
<dbReference type="InterPro" id="IPR036259">
    <property type="entry name" value="MFS_trans_sf"/>
</dbReference>
<comment type="caution">
    <text evidence="8">The sequence shown here is derived from an EMBL/GenBank/DDBJ whole genome shotgun (WGS) entry which is preliminary data.</text>
</comment>
<dbReference type="PANTHER" id="PTHR23523:SF2">
    <property type="entry name" value="2-NITROIMIDAZOLE TRANSPORTER"/>
    <property type="match status" value="1"/>
</dbReference>
<feature type="transmembrane region" description="Helical" evidence="6">
    <location>
        <begin position="134"/>
        <end position="159"/>
    </location>
</feature>
<comment type="subcellular location">
    <subcellularLocation>
        <location evidence="1">Cell membrane</location>
        <topology evidence="1">Multi-pass membrane protein</topology>
    </subcellularLocation>
</comment>
<feature type="transmembrane region" description="Helical" evidence="6">
    <location>
        <begin position="76"/>
        <end position="94"/>
    </location>
</feature>
<evidence type="ECO:0000256" key="4">
    <source>
        <dbReference type="ARBA" id="ARBA00022989"/>
    </source>
</evidence>
<feature type="transmembrane region" description="Helical" evidence="6">
    <location>
        <begin position="242"/>
        <end position="267"/>
    </location>
</feature>
<gene>
    <name evidence="8" type="ORF">M9R32_01670</name>
</gene>
<evidence type="ECO:0000256" key="6">
    <source>
        <dbReference type="SAM" id="Phobius"/>
    </source>
</evidence>
<evidence type="ECO:0000256" key="3">
    <source>
        <dbReference type="ARBA" id="ARBA00022692"/>
    </source>
</evidence>
<name>A0A9X3LFC5_9BACL</name>
<accession>A0A9X3LFC5</accession>
<evidence type="ECO:0000313" key="9">
    <source>
        <dbReference type="Proteomes" id="UP001152173"/>
    </source>
</evidence>
<feature type="transmembrane region" description="Helical" evidence="6">
    <location>
        <begin position="369"/>
        <end position="389"/>
    </location>
</feature>
<sequence>MNSHKSMTSLLIAIFLIALNLRPAVTSIGPLLDTIRNDLNLTNSEVSLLTAVPVICMGLFAPLAVHWLNKFGQKRGISLLIVLIGLLTLIRAWLNDYVSLLVTAFVIGVAIAIIGPILSSLIKEKFPTRTASAIGVYSLGMGAGATLSAGLTGVLYVWIGEEWEYALAFWSALALLAYLVWFVAMKPEKNEATVVIEREHVATSFRSPWTNSRAWLILLFFGFQASLFFSLTTWLASAASELGFNVIEAGSVISVLTVSQIVANIFIPLLLEKFPNRSFWIYSSLFIGTIGIVLLLTGNVALIWPASILLGFTLGGLFPLALLLPLDETKDAFEANAWTAMVQTGGFIMGGLVPLAIGILYDWSGTHQMTYYVMLALIVGMFVVTVLLNKGNVKALVER</sequence>
<keyword evidence="9" id="KW-1185">Reference proteome</keyword>
<feature type="domain" description="Major facilitator superfamily (MFS) profile" evidence="7">
    <location>
        <begin position="6"/>
        <end position="392"/>
    </location>
</feature>
<feature type="transmembrane region" description="Helical" evidence="6">
    <location>
        <begin position="279"/>
        <end position="296"/>
    </location>
</feature>
<evidence type="ECO:0000256" key="5">
    <source>
        <dbReference type="ARBA" id="ARBA00023136"/>
    </source>
</evidence>
<evidence type="ECO:0000256" key="2">
    <source>
        <dbReference type="ARBA" id="ARBA00022448"/>
    </source>
</evidence>
<keyword evidence="2" id="KW-0813">Transport</keyword>
<proteinExistence type="predicted"/>
<feature type="transmembrane region" description="Helical" evidence="6">
    <location>
        <begin position="48"/>
        <end position="69"/>
    </location>
</feature>
<dbReference type="PANTHER" id="PTHR23523">
    <property type="match status" value="1"/>
</dbReference>
<dbReference type="AlphaFoldDB" id="A0A9X3LFC5"/>
<evidence type="ECO:0000256" key="1">
    <source>
        <dbReference type="ARBA" id="ARBA00004651"/>
    </source>
</evidence>
<keyword evidence="5 6" id="KW-0472">Membrane</keyword>
<feature type="transmembrane region" description="Helical" evidence="6">
    <location>
        <begin position="302"/>
        <end position="326"/>
    </location>
</feature>
<keyword evidence="4 6" id="KW-1133">Transmembrane helix</keyword>
<dbReference type="GO" id="GO:0022857">
    <property type="term" value="F:transmembrane transporter activity"/>
    <property type="evidence" value="ECO:0007669"/>
    <property type="project" value="InterPro"/>
</dbReference>
<dbReference type="GO" id="GO:0005886">
    <property type="term" value="C:plasma membrane"/>
    <property type="evidence" value="ECO:0007669"/>
    <property type="project" value="UniProtKB-SubCell"/>
</dbReference>
<dbReference type="InterPro" id="IPR052524">
    <property type="entry name" value="MFS_Cyanate_Porter"/>
</dbReference>
<dbReference type="Proteomes" id="UP001152173">
    <property type="component" value="Unassembled WGS sequence"/>
</dbReference>
<organism evidence="8 9">
    <name type="scientific">Paenisporosarcina quisquiliarum</name>
    <dbReference type="NCBI Taxonomy" id="365346"/>
    <lineage>
        <taxon>Bacteria</taxon>
        <taxon>Bacillati</taxon>
        <taxon>Bacillota</taxon>
        <taxon>Bacilli</taxon>
        <taxon>Bacillales</taxon>
        <taxon>Caryophanaceae</taxon>
        <taxon>Paenisporosarcina</taxon>
    </lineage>
</organism>
<dbReference type="InterPro" id="IPR011701">
    <property type="entry name" value="MFS"/>
</dbReference>